<feature type="region of interest" description="Disordered" evidence="1">
    <location>
        <begin position="233"/>
        <end position="252"/>
    </location>
</feature>
<feature type="compositionally biased region" description="Basic and acidic residues" evidence="1">
    <location>
        <begin position="128"/>
        <end position="139"/>
    </location>
</feature>
<dbReference type="PaxDb" id="8022-A0A060YTI1"/>
<organism evidence="2 3">
    <name type="scientific">Oncorhynchus mykiss</name>
    <name type="common">Rainbow trout</name>
    <name type="synonym">Salmo gairdneri</name>
    <dbReference type="NCBI Taxonomy" id="8022"/>
    <lineage>
        <taxon>Eukaryota</taxon>
        <taxon>Metazoa</taxon>
        <taxon>Chordata</taxon>
        <taxon>Craniata</taxon>
        <taxon>Vertebrata</taxon>
        <taxon>Euteleostomi</taxon>
        <taxon>Actinopterygii</taxon>
        <taxon>Neopterygii</taxon>
        <taxon>Teleostei</taxon>
        <taxon>Protacanthopterygii</taxon>
        <taxon>Salmoniformes</taxon>
        <taxon>Salmonidae</taxon>
        <taxon>Salmoninae</taxon>
        <taxon>Oncorhynchus</taxon>
    </lineage>
</organism>
<gene>
    <name evidence="2" type="ORF">GSONMT00016246001</name>
</gene>
<name>A0A060YTI1_ONCMY</name>
<proteinExistence type="predicted"/>
<feature type="region of interest" description="Disordered" evidence="1">
    <location>
        <begin position="96"/>
        <end position="181"/>
    </location>
</feature>
<dbReference type="STRING" id="8022.A0A060YTI1"/>
<sequence length="364" mass="38846">MVEWAVVVDLCYTYTFHDNPLSLTYRESPVDVVTGGMSPIRDMDRLLQEMDINRLRAVVFRDIEDSKQAQFLALAVVYFISVLMVSKYRDILEPQNDKKLPQRSQSARSADINAVSGGPDLESSVSLRRRDSGIGDDHSSVAPSEADTTAQGPDAVSEALSTLSSEVRGHRENPTADARGGKNVKDILRSLVSAPADDIMVDPSLLPPAFLGAAMGNNPNQFRSFDRSVRVAPKKVGGAPSPGSSTPVPSATAAVGAAGTPVNNVAVVSTGDASQSTTAEAAAGESQTLGGMLGVPAVRLPCYGDGTSEHQEFQLAKPKENTCQKTVFCICFISPLLIQSWNVLLVCSEVFKILNFKNTESVTV</sequence>
<reference evidence="2" key="2">
    <citation type="submission" date="2014-03" db="EMBL/GenBank/DDBJ databases">
        <authorList>
            <person name="Genoscope - CEA"/>
        </authorList>
    </citation>
    <scope>NUCLEOTIDE SEQUENCE</scope>
</reference>
<reference evidence="2" key="1">
    <citation type="journal article" date="2014" name="Nat. Commun.">
        <title>The rainbow trout genome provides novel insights into evolution after whole-genome duplication in vertebrates.</title>
        <authorList>
            <person name="Berthelot C."/>
            <person name="Brunet F."/>
            <person name="Chalopin D."/>
            <person name="Juanchich A."/>
            <person name="Bernard M."/>
            <person name="Noel B."/>
            <person name="Bento P."/>
            <person name="Da Silva C."/>
            <person name="Labadie K."/>
            <person name="Alberti A."/>
            <person name="Aury J.M."/>
            <person name="Louis A."/>
            <person name="Dehais P."/>
            <person name="Bardou P."/>
            <person name="Montfort J."/>
            <person name="Klopp C."/>
            <person name="Cabau C."/>
            <person name="Gaspin C."/>
            <person name="Thorgaard G.H."/>
            <person name="Boussaha M."/>
            <person name="Quillet E."/>
            <person name="Guyomard R."/>
            <person name="Galiana D."/>
            <person name="Bobe J."/>
            <person name="Volff J.N."/>
            <person name="Genet C."/>
            <person name="Wincker P."/>
            <person name="Jaillon O."/>
            <person name="Roest Crollius H."/>
            <person name="Guiguen Y."/>
        </authorList>
    </citation>
    <scope>NUCLEOTIDE SEQUENCE [LARGE SCALE GENOMIC DNA]</scope>
</reference>
<dbReference type="EMBL" id="FR918871">
    <property type="protein sequence ID" value="CDQ94872.1"/>
    <property type="molecule type" value="Genomic_DNA"/>
</dbReference>
<dbReference type="AlphaFoldDB" id="A0A060YTI1"/>
<accession>A0A060YTI1</accession>
<protein>
    <submittedName>
        <fullName evidence="2">Uncharacterized protein</fullName>
    </submittedName>
</protein>
<dbReference type="Proteomes" id="UP000193380">
    <property type="component" value="Unassembled WGS sequence"/>
</dbReference>
<evidence type="ECO:0000313" key="2">
    <source>
        <dbReference type="EMBL" id="CDQ94872.1"/>
    </source>
</evidence>
<evidence type="ECO:0000256" key="1">
    <source>
        <dbReference type="SAM" id="MobiDB-lite"/>
    </source>
</evidence>
<evidence type="ECO:0000313" key="3">
    <source>
        <dbReference type="Proteomes" id="UP000193380"/>
    </source>
</evidence>
<feature type="compositionally biased region" description="Basic and acidic residues" evidence="1">
    <location>
        <begin position="167"/>
        <end position="181"/>
    </location>
</feature>